<evidence type="ECO:0000256" key="3">
    <source>
        <dbReference type="ARBA" id="ARBA00022729"/>
    </source>
</evidence>
<dbReference type="RefSeq" id="XP_020431432.1">
    <property type="nucleotide sequence ID" value="XM_020578563.1"/>
</dbReference>
<dbReference type="GO" id="GO:0006665">
    <property type="term" value="P:sphingolipid metabolic process"/>
    <property type="evidence" value="ECO:0007669"/>
    <property type="project" value="InterPro"/>
</dbReference>
<evidence type="ECO:0000256" key="2">
    <source>
        <dbReference type="ARBA" id="ARBA00022525"/>
    </source>
</evidence>
<dbReference type="FunFam" id="1.10.225.10:FF:000002">
    <property type="entry name" value="prosaposin isoform X2"/>
    <property type="match status" value="1"/>
</dbReference>
<dbReference type="PROSITE" id="PS50015">
    <property type="entry name" value="SAP_B"/>
    <property type="match status" value="2"/>
</dbReference>
<dbReference type="SUPFAM" id="SSF47862">
    <property type="entry name" value="Saposin"/>
    <property type="match status" value="2"/>
</dbReference>
<dbReference type="Pfam" id="PF03489">
    <property type="entry name" value="SapB_2"/>
    <property type="match status" value="1"/>
</dbReference>
<sequence>MKFLIAAIVLLALIANTNATTQQLQDTKCDVCTYVVKYAEELVMKNETTYQIVHQMTKACHMLPSKWQQPCNTIVESYGPLIIVKLINQENPNVVCAQLQVCTPKVAEENFDGVKNGRVEKHHFPIGHHHHGKKVECKACEWVASKVEHAIVNGKSEHEAESWVDKECDHFEISPAIHICKKAVHSLIKDMVREINKHASPNLIKAILKIDFGPTSTQSFMLVPTKENQVDAKQH</sequence>
<evidence type="ECO:0000256" key="7">
    <source>
        <dbReference type="SAM" id="SignalP"/>
    </source>
</evidence>
<dbReference type="InParanoid" id="D3BGS7"/>
<dbReference type="AlphaFoldDB" id="D3BGS7"/>
<feature type="domain" description="Saposin B-type" evidence="8">
    <location>
        <begin position="133"/>
        <end position="219"/>
    </location>
</feature>
<name>D3BGS7_HETP5</name>
<dbReference type="InterPro" id="IPR051428">
    <property type="entry name" value="Sphingo_Act-Surfact_Prot"/>
</dbReference>
<evidence type="ECO:0000256" key="4">
    <source>
        <dbReference type="ARBA" id="ARBA00022737"/>
    </source>
</evidence>
<evidence type="ECO:0000256" key="5">
    <source>
        <dbReference type="ARBA" id="ARBA00023157"/>
    </source>
</evidence>
<feature type="domain" description="Saposin B-type" evidence="8">
    <location>
        <begin position="25"/>
        <end position="106"/>
    </location>
</feature>
<reference evidence="9 10" key="1">
    <citation type="journal article" date="2011" name="Genome Res.">
        <title>Phylogeny-wide analysis of social amoeba genomes highlights ancient origins for complex intercellular communication.</title>
        <authorList>
            <person name="Heidel A.J."/>
            <person name="Lawal H.M."/>
            <person name="Felder M."/>
            <person name="Schilde C."/>
            <person name="Helps N.R."/>
            <person name="Tunggal B."/>
            <person name="Rivero F."/>
            <person name="John U."/>
            <person name="Schleicher M."/>
            <person name="Eichinger L."/>
            <person name="Platzer M."/>
            <person name="Noegel A.A."/>
            <person name="Schaap P."/>
            <person name="Gloeckner G."/>
        </authorList>
    </citation>
    <scope>NUCLEOTIDE SEQUENCE [LARGE SCALE GENOMIC DNA]</scope>
    <source>
        <strain evidence="10">ATCC 26659 / Pp 5 / PN500</strain>
    </source>
</reference>
<dbReference type="InterPro" id="IPR008373">
    <property type="entry name" value="Saposin"/>
</dbReference>
<dbReference type="SMART" id="SM00741">
    <property type="entry name" value="SapB"/>
    <property type="match status" value="2"/>
</dbReference>
<evidence type="ECO:0000313" key="10">
    <source>
        <dbReference type="Proteomes" id="UP000001396"/>
    </source>
</evidence>
<evidence type="ECO:0000256" key="1">
    <source>
        <dbReference type="ARBA" id="ARBA00004613"/>
    </source>
</evidence>
<keyword evidence="4" id="KW-0677">Repeat</keyword>
<comment type="caution">
    <text evidence="9">The sequence shown here is derived from an EMBL/GenBank/DDBJ whole genome shotgun (WGS) entry which is preliminary data.</text>
</comment>
<dbReference type="Proteomes" id="UP000001396">
    <property type="component" value="Unassembled WGS sequence"/>
</dbReference>
<dbReference type="OMA" id="IHEAIHI"/>
<keyword evidence="10" id="KW-1185">Reference proteome</keyword>
<dbReference type="PANTHER" id="PTHR11480:SF98">
    <property type="entry name" value="SAPOSIN B-TYPE DOMAIN-CONTAINING PROTEIN"/>
    <property type="match status" value="1"/>
</dbReference>
<comment type="subcellular location">
    <subcellularLocation>
        <location evidence="1">Secreted</location>
    </subcellularLocation>
</comment>
<dbReference type="InterPro" id="IPR011001">
    <property type="entry name" value="Saposin-like"/>
</dbReference>
<proteinExistence type="predicted"/>
<organism evidence="9 10">
    <name type="scientific">Heterostelium pallidum (strain ATCC 26659 / Pp 5 / PN500)</name>
    <name type="common">Cellular slime mold</name>
    <name type="synonym">Polysphondylium pallidum</name>
    <dbReference type="NCBI Taxonomy" id="670386"/>
    <lineage>
        <taxon>Eukaryota</taxon>
        <taxon>Amoebozoa</taxon>
        <taxon>Evosea</taxon>
        <taxon>Eumycetozoa</taxon>
        <taxon>Dictyostelia</taxon>
        <taxon>Acytosteliales</taxon>
        <taxon>Acytosteliaceae</taxon>
        <taxon>Heterostelium</taxon>
    </lineage>
</organism>
<dbReference type="GO" id="GO:0005576">
    <property type="term" value="C:extracellular region"/>
    <property type="evidence" value="ECO:0007669"/>
    <property type="project" value="UniProtKB-SubCell"/>
</dbReference>
<keyword evidence="2" id="KW-0964">Secreted</keyword>
<dbReference type="GO" id="GO:0005764">
    <property type="term" value="C:lysosome"/>
    <property type="evidence" value="ECO:0007669"/>
    <property type="project" value="InterPro"/>
</dbReference>
<dbReference type="InterPro" id="IPR007856">
    <property type="entry name" value="SapB_1"/>
</dbReference>
<evidence type="ECO:0000259" key="8">
    <source>
        <dbReference type="PROSITE" id="PS50015"/>
    </source>
</evidence>
<dbReference type="PRINTS" id="PR01797">
    <property type="entry name" value="SAPOSIN"/>
</dbReference>
<dbReference type="Gene3D" id="1.10.225.10">
    <property type="entry name" value="Saposin-like"/>
    <property type="match status" value="2"/>
</dbReference>
<accession>D3BGS7</accession>
<keyword evidence="5" id="KW-1015">Disulfide bond</keyword>
<dbReference type="InterPro" id="IPR008139">
    <property type="entry name" value="SaposinB_dom"/>
</dbReference>
<evidence type="ECO:0000256" key="6">
    <source>
        <dbReference type="ARBA" id="ARBA00023180"/>
    </source>
</evidence>
<dbReference type="Pfam" id="PF05184">
    <property type="entry name" value="SapB_1"/>
    <property type="match status" value="1"/>
</dbReference>
<dbReference type="InterPro" id="IPR008138">
    <property type="entry name" value="SapB_2"/>
</dbReference>
<dbReference type="GO" id="GO:0016020">
    <property type="term" value="C:membrane"/>
    <property type="evidence" value="ECO:0007669"/>
    <property type="project" value="GOC"/>
</dbReference>
<keyword evidence="6" id="KW-0325">Glycoprotein</keyword>
<feature type="signal peptide" evidence="7">
    <location>
        <begin position="1"/>
        <end position="19"/>
    </location>
</feature>
<dbReference type="PANTHER" id="PTHR11480">
    <property type="entry name" value="SAPOSIN-RELATED"/>
    <property type="match status" value="1"/>
</dbReference>
<dbReference type="EMBL" id="ADBJ01000035">
    <property type="protein sequence ID" value="EFA79311.1"/>
    <property type="molecule type" value="Genomic_DNA"/>
</dbReference>
<gene>
    <name evidence="9" type="ORF">PPL_07729</name>
</gene>
<keyword evidence="3 7" id="KW-0732">Signal</keyword>
<feature type="chain" id="PRO_5003041211" description="Saposin B-type domain-containing protein" evidence="7">
    <location>
        <begin position="20"/>
        <end position="235"/>
    </location>
</feature>
<protein>
    <recommendedName>
        <fullName evidence="8">Saposin B-type domain-containing protein</fullName>
    </recommendedName>
</protein>
<evidence type="ECO:0000313" key="9">
    <source>
        <dbReference type="EMBL" id="EFA79311.1"/>
    </source>
</evidence>
<dbReference type="GeneID" id="31363210"/>